<accession>A0A0L6VDM9</accession>
<evidence type="ECO:0000313" key="2">
    <source>
        <dbReference type="Proteomes" id="UP000037035"/>
    </source>
</evidence>
<dbReference type="VEuPathDB" id="FungiDB:VP01_196g4"/>
<sequence length="495" mass="58057">MFPTIIKIPYSIVVKTWPLELLLTQTGFEFTSHSTHCKIMDFCYIVNFFNIHRKKGIFKHFSNSVLLHKIHEIMTGLFPLLSSYNKTPPSIKFYKLIEKTCFKQGSNLFFSLKLQLSLFVFYQSLIDIFCSQYLKCSLMKICKMAMKKLQSLNVRLLHALNGCILPPHQIMTLPLIHWTLKAYTTCSAKEVYYDPLTPSGTFQGCPNWGVHTFVHPPVSNLLSTTLIITKFPLIWILKEMVNSPLIQKQVIHSPLADCLLHNLVQHQSTTSTKSAGLTAAFESMSNHKLSVMEKKLDLKNKRFLLQIEDAQILRKNWALDLESLQLQQELDCVVQRMDQETQGKTRQLERQDQLSSRDWNKSARRSAFDSHHYICNSFLKLFSMTYEQNLFSFLYISSFPSLKCYMKLLSIRNNYDQMLYILLMLFKMQRGELTDYFLYLLPHYYNQLIPTPINPFYVRYHVFPQVEVQPKFLLRRKPALKDNSEKKYIPWSKNS</sequence>
<protein>
    <submittedName>
        <fullName evidence="1">Uncharacterized protein</fullName>
    </submittedName>
</protein>
<comment type="caution">
    <text evidence="1">The sequence shown here is derived from an EMBL/GenBank/DDBJ whole genome shotgun (WGS) entry which is preliminary data.</text>
</comment>
<dbReference type="AlphaFoldDB" id="A0A0L6VDM9"/>
<organism evidence="1 2">
    <name type="scientific">Puccinia sorghi</name>
    <dbReference type="NCBI Taxonomy" id="27349"/>
    <lineage>
        <taxon>Eukaryota</taxon>
        <taxon>Fungi</taxon>
        <taxon>Dikarya</taxon>
        <taxon>Basidiomycota</taxon>
        <taxon>Pucciniomycotina</taxon>
        <taxon>Pucciniomycetes</taxon>
        <taxon>Pucciniales</taxon>
        <taxon>Pucciniaceae</taxon>
        <taxon>Puccinia</taxon>
    </lineage>
</organism>
<proteinExistence type="predicted"/>
<name>A0A0L6VDM9_9BASI</name>
<gene>
    <name evidence="1" type="ORF">VP01_196g4</name>
</gene>
<dbReference type="EMBL" id="LAVV01006803">
    <property type="protein sequence ID" value="KNZ58235.1"/>
    <property type="molecule type" value="Genomic_DNA"/>
</dbReference>
<keyword evidence="2" id="KW-1185">Reference proteome</keyword>
<evidence type="ECO:0000313" key="1">
    <source>
        <dbReference type="EMBL" id="KNZ58235.1"/>
    </source>
</evidence>
<dbReference type="Proteomes" id="UP000037035">
    <property type="component" value="Unassembled WGS sequence"/>
</dbReference>
<reference evidence="1 2" key="1">
    <citation type="submission" date="2015-08" db="EMBL/GenBank/DDBJ databases">
        <title>Next Generation Sequencing and Analysis of the Genome of Puccinia sorghi L Schw, the Causal Agent of Maize Common Rust.</title>
        <authorList>
            <person name="Rochi L."/>
            <person name="Burguener G."/>
            <person name="Darino M."/>
            <person name="Turjanski A."/>
            <person name="Kreff E."/>
            <person name="Dieguez M.J."/>
            <person name="Sacco F."/>
        </authorList>
    </citation>
    <scope>NUCLEOTIDE SEQUENCE [LARGE SCALE GENOMIC DNA]</scope>
    <source>
        <strain evidence="1 2">RO10H11247</strain>
    </source>
</reference>